<keyword evidence="1" id="KW-0687">Ribonucleoprotein</keyword>
<dbReference type="GO" id="GO:0006412">
    <property type="term" value="P:translation"/>
    <property type="evidence" value="ECO:0007669"/>
    <property type="project" value="InterPro"/>
</dbReference>
<dbReference type="Gene3D" id="3.30.230.10">
    <property type="match status" value="1"/>
</dbReference>
<dbReference type="InterPro" id="IPR020568">
    <property type="entry name" value="Ribosomal_Su5_D2-typ_SF"/>
</dbReference>
<dbReference type="InterPro" id="IPR000851">
    <property type="entry name" value="Ribosomal_uS5"/>
</dbReference>
<reference evidence="4" key="2">
    <citation type="submission" date="2006-09" db="EMBL/GenBank/DDBJ databases">
        <title>The genome sequence of Plasmodium falciparum Dd2.</title>
        <authorList>
            <consortium name="The Broad Institute Genome Sequencing Platform"/>
            <person name="Birren B."/>
            <person name="Lander E."/>
            <person name="Galagan J."/>
            <person name="Nusbaum C."/>
            <person name="Devon K."/>
            <person name="Henn M."/>
            <person name="Jaffe D."/>
            <person name="Butler J."/>
            <person name="Alvarez P."/>
            <person name="Gnerre S."/>
            <person name="Grabherr M."/>
            <person name="Kleber M."/>
            <person name="Mauceli E."/>
            <person name="Brockman W."/>
            <person name="MacCallum I.A."/>
            <person name="Rounsley S."/>
            <person name="Young S."/>
            <person name="LaButti K."/>
            <person name="Pushparaj V."/>
            <person name="DeCaprio D."/>
            <person name="Crawford M."/>
            <person name="Koehrsen M."/>
            <person name="Engels R."/>
            <person name="Montgomery P."/>
            <person name="Pearson M."/>
            <person name="Howarth C."/>
            <person name="Larson L."/>
            <person name="Luoma S."/>
            <person name="White J."/>
            <person name="Kodira C."/>
            <person name="Zeng Q."/>
            <person name="O'Leary S."/>
            <person name="Yandava C."/>
            <person name="Alvarado L."/>
            <person name="Wirth D."/>
            <person name="Volkman S."/>
            <person name="Hartl D."/>
        </authorList>
    </citation>
    <scope>NUCLEOTIDE SEQUENCE [LARGE SCALE GENOMIC DNA]</scope>
</reference>
<dbReference type="GO" id="GO:0005840">
    <property type="term" value="C:ribosome"/>
    <property type="evidence" value="ECO:0007669"/>
    <property type="project" value="UniProtKB-KW"/>
</dbReference>
<gene>
    <name evidence="3" type="ORF">PFDG_02724</name>
</gene>
<dbReference type="GO" id="GO:0003723">
    <property type="term" value="F:RNA binding"/>
    <property type="evidence" value="ECO:0007669"/>
    <property type="project" value="InterPro"/>
</dbReference>
<dbReference type="GO" id="GO:1990904">
    <property type="term" value="C:ribonucleoprotein complex"/>
    <property type="evidence" value="ECO:0007669"/>
    <property type="project" value="UniProtKB-UniRule"/>
</dbReference>
<sequence length="312" mass="36775">MEIQEQPKNSMEERINTIQQNKHISDEQLKNIIYNNNSSLTIINNNTNSNTYNDMDIDLFLQKEKNYNMNRSLITYTYNESTNSYNYKYKQIPNTIYDQNTNKYIREKDTIDPMLKLNEMRSSILEVKRMMSMTKDGRVYYIRIVIIIGNGKGVYGYGVGFGKNIKEARNSALLNSISNLDFIDFNYKNCILNFPVSGQEYSSHVKIIPRPLGKGLKINRKYLPLAYILGLDNVKISFSGSNKWMSRIKALKRCLNKIVSIKTLCKMTGKKYVCHFAPHYYTSHWPDYWFKNILKEYKYRIQKIQKKKKHGM</sequence>
<organism evidence="3 4">
    <name type="scientific">Plasmodium falciparum (isolate Dd2)</name>
    <dbReference type="NCBI Taxonomy" id="57267"/>
    <lineage>
        <taxon>Eukaryota</taxon>
        <taxon>Sar</taxon>
        <taxon>Alveolata</taxon>
        <taxon>Apicomplexa</taxon>
        <taxon>Aconoidasida</taxon>
        <taxon>Haemosporida</taxon>
        <taxon>Plasmodiidae</taxon>
        <taxon>Plasmodium</taxon>
        <taxon>Plasmodium (Laverania)</taxon>
    </lineage>
</organism>
<evidence type="ECO:0000259" key="2">
    <source>
        <dbReference type="PROSITE" id="PS50881"/>
    </source>
</evidence>
<dbReference type="SUPFAM" id="SSF54768">
    <property type="entry name" value="dsRNA-binding domain-like"/>
    <property type="match status" value="1"/>
</dbReference>
<accession>A0A0L7M2T4</accession>
<dbReference type="Gene3D" id="3.30.160.20">
    <property type="match status" value="1"/>
</dbReference>
<dbReference type="OrthoDB" id="309483at2759"/>
<evidence type="ECO:0000313" key="3">
    <source>
        <dbReference type="EMBL" id="KOB87146.1"/>
    </source>
</evidence>
<evidence type="ECO:0000313" key="4">
    <source>
        <dbReference type="Proteomes" id="UP000054282"/>
    </source>
</evidence>
<dbReference type="PROSITE" id="PS50881">
    <property type="entry name" value="S5_DSRBD"/>
    <property type="match status" value="1"/>
</dbReference>
<reference evidence="4" key="1">
    <citation type="submission" date="2006-09" db="EMBL/GenBank/DDBJ databases">
        <title>Annotation of Plasmodium falciparum Dd2.</title>
        <authorList>
            <consortium name="The Broad Institute Genome Sequencing Platform"/>
            <person name="Volkman S.K."/>
            <person name="Neafsey D.E."/>
            <person name="Dash A.P."/>
            <person name="Chitnis C.E."/>
            <person name="Hartl D.L."/>
            <person name="Young S.K."/>
            <person name="Zeng Q."/>
            <person name="Koehrsen M."/>
            <person name="Alvarado L."/>
            <person name="Berlin A."/>
            <person name="Borenstein D."/>
            <person name="Chapman S.B."/>
            <person name="Chen Z."/>
            <person name="Engels R."/>
            <person name="Freedman E."/>
            <person name="Gellesch M."/>
            <person name="Goldberg J."/>
            <person name="Griggs A."/>
            <person name="Gujja S."/>
            <person name="Heilman E.R."/>
            <person name="Heiman D.I."/>
            <person name="Howarth C."/>
            <person name="Jen D."/>
            <person name="Larson L."/>
            <person name="Mehta T."/>
            <person name="Neiman D."/>
            <person name="Park D."/>
            <person name="Pearson M."/>
            <person name="Roberts A."/>
            <person name="Saif S."/>
            <person name="Shea T."/>
            <person name="Shenoy N."/>
            <person name="Sisk P."/>
            <person name="Stolte C."/>
            <person name="Sykes S."/>
            <person name="Walk T."/>
            <person name="White J."/>
            <person name="Yandava C."/>
            <person name="Haas B."/>
            <person name="Henn M.R."/>
            <person name="Nusbaum C."/>
            <person name="Birren B."/>
        </authorList>
    </citation>
    <scope>NUCLEOTIDE SEQUENCE [LARGE SCALE GENOMIC DNA]</scope>
</reference>
<feature type="domain" description="S5 DRBM" evidence="2">
    <location>
        <begin position="120"/>
        <end position="183"/>
    </location>
</feature>
<dbReference type="AlphaFoldDB" id="A0A0L7M2T4"/>
<protein>
    <recommendedName>
        <fullName evidence="2">S5 DRBM domain-containing protein</fullName>
    </recommendedName>
</protein>
<dbReference type="Pfam" id="PF00333">
    <property type="entry name" value="Ribosomal_S5"/>
    <property type="match status" value="1"/>
</dbReference>
<dbReference type="PANTHER" id="PTHR48277:SF1">
    <property type="entry name" value="MITOCHONDRIAL RIBOSOMAL PROTEIN S5"/>
    <property type="match status" value="1"/>
</dbReference>
<evidence type="ECO:0000256" key="1">
    <source>
        <dbReference type="PROSITE-ProRule" id="PRU00268"/>
    </source>
</evidence>
<dbReference type="Proteomes" id="UP000054282">
    <property type="component" value="Unassembled WGS sequence"/>
</dbReference>
<dbReference type="GO" id="GO:0003735">
    <property type="term" value="F:structural constituent of ribosome"/>
    <property type="evidence" value="ECO:0007669"/>
    <property type="project" value="UniProtKB-UniRule"/>
</dbReference>
<dbReference type="PANTHER" id="PTHR48277">
    <property type="entry name" value="MITOCHONDRIAL RIBOSOMAL PROTEIN S5"/>
    <property type="match status" value="1"/>
</dbReference>
<name>A0A0L7M2T4_PLAF4</name>
<keyword evidence="1" id="KW-0689">Ribosomal protein</keyword>
<dbReference type="InterPro" id="IPR014721">
    <property type="entry name" value="Ribsml_uS5_D2-typ_fold_subgr"/>
</dbReference>
<proteinExistence type="predicted"/>
<dbReference type="InterPro" id="IPR013810">
    <property type="entry name" value="Ribosomal_uS5_N"/>
</dbReference>
<dbReference type="KEGG" id="pfd:PFDG_02724"/>
<dbReference type="SUPFAM" id="SSF54211">
    <property type="entry name" value="Ribosomal protein S5 domain 2-like"/>
    <property type="match status" value="1"/>
</dbReference>
<dbReference type="EMBL" id="DS016464">
    <property type="protein sequence ID" value="KOB87146.1"/>
    <property type="molecule type" value="Genomic_DNA"/>
</dbReference>